<dbReference type="Proteomes" id="UP001652740">
    <property type="component" value="Unplaced"/>
</dbReference>
<comment type="subcellular location">
    <subcellularLocation>
        <location evidence="1 10">Cell membrane</location>
        <topology evidence="1 10">Multi-pass membrane protein</topology>
    </subcellularLocation>
</comment>
<evidence type="ECO:0000313" key="13">
    <source>
        <dbReference type="RefSeq" id="XP_031769498.2"/>
    </source>
</evidence>
<sequence>MSTDINKQVKPFDSFQVLYDILSWTGYLKPKNASSRAKKYLNTFHWLLTICIITYVNAGHIIFIFTSNDKNAIFETMILEITQINAIFKFLSLQTSKLSKINDVISGPYFATKSEKDEKLLKDNNKEMFRITTVMYTTLTTGCVVWIISYIRKKLKDDDTAVLFYVPIDSKPMSGFVITVFVEAILTLYVAYGHVAFDCVVAMYYAQAMVQLRIMKYNIQHMFDGDEVEESTTGHQVIYKDDKDATLKERFAYYVDKYDKVNWFTKNVNSVFNIALSFQFISMTGSCCCVICVLSIYKFSTDFTYLGFLFVEFQGQLFFYCYYGSLVEYESQSICSAMYLSNWVSVSPKFRRNIFIAMTRWTYPLKTRVSVVVPLSLSTMISIVRASYTLFTVMSEINVKE</sequence>
<feature type="transmembrane region" description="Helical" evidence="10">
    <location>
        <begin position="44"/>
        <end position="66"/>
    </location>
</feature>
<dbReference type="Pfam" id="PF02949">
    <property type="entry name" value="7tm_6"/>
    <property type="match status" value="1"/>
</dbReference>
<accession>A0A5C0E5H1</accession>
<evidence type="ECO:0000313" key="12">
    <source>
        <dbReference type="Proteomes" id="UP001652740"/>
    </source>
</evidence>
<keyword evidence="9 10" id="KW-0807">Transducer</keyword>
<evidence type="ECO:0000313" key="17">
    <source>
        <dbReference type="RefSeq" id="XP_052752801.1"/>
    </source>
</evidence>
<reference evidence="13 14" key="2">
    <citation type="submission" date="2025-05" db="UniProtKB">
        <authorList>
            <consortium name="RefSeq"/>
        </authorList>
    </citation>
    <scope>IDENTIFICATION</scope>
    <source>
        <tissue evidence="13 14">Whole larvae</tissue>
    </source>
</reference>
<evidence type="ECO:0000256" key="6">
    <source>
        <dbReference type="ARBA" id="ARBA00022989"/>
    </source>
</evidence>
<evidence type="ECO:0000313" key="16">
    <source>
        <dbReference type="RefSeq" id="XP_052752798.1"/>
    </source>
</evidence>
<dbReference type="OrthoDB" id="7373810at2759"/>
<dbReference type="RefSeq" id="XP_031769498.2">
    <property type="nucleotide sequence ID" value="XM_031913638.2"/>
</dbReference>
<dbReference type="PANTHER" id="PTHR21137:SF35">
    <property type="entry name" value="ODORANT RECEPTOR 19A-RELATED"/>
    <property type="match status" value="1"/>
</dbReference>
<keyword evidence="2" id="KW-1003">Cell membrane</keyword>
<evidence type="ECO:0000313" key="15">
    <source>
        <dbReference type="RefSeq" id="XP_052752787.1"/>
    </source>
</evidence>
<dbReference type="GO" id="GO:0005886">
    <property type="term" value="C:plasma membrane"/>
    <property type="evidence" value="ECO:0007669"/>
    <property type="project" value="UniProtKB-SubCell"/>
</dbReference>
<evidence type="ECO:0000313" key="11">
    <source>
        <dbReference type="EMBL" id="QEI46819.1"/>
    </source>
</evidence>
<feature type="transmembrane region" description="Helical" evidence="10">
    <location>
        <begin position="369"/>
        <end position="391"/>
    </location>
</feature>
<keyword evidence="6 10" id="KW-1133">Transmembrane helix</keyword>
<evidence type="ECO:0000256" key="9">
    <source>
        <dbReference type="ARBA" id="ARBA00023224"/>
    </source>
</evidence>
<dbReference type="EMBL" id="MK558318">
    <property type="protein sequence ID" value="QEI46819.1"/>
    <property type="molecule type" value="mRNA"/>
</dbReference>
<accession>A0A6J3C7N5</accession>
<dbReference type="RefSeq" id="XP_052752785.1">
    <property type="nucleotide sequence ID" value="XM_052896825.1"/>
</dbReference>
<dbReference type="InterPro" id="IPR004117">
    <property type="entry name" value="7tm6_olfct_rcpt"/>
</dbReference>
<dbReference type="RefSeq" id="XP_052752798.1">
    <property type="nucleotide sequence ID" value="XM_052896838.1"/>
</dbReference>
<gene>
    <name evidence="13 14 15 16 17" type="primary">LOC113511779</name>
</gene>
<dbReference type="AlphaFoldDB" id="A0A6J3C7N5"/>
<evidence type="ECO:0000256" key="3">
    <source>
        <dbReference type="ARBA" id="ARBA00022606"/>
    </source>
</evidence>
<feature type="transmembrane region" description="Helical" evidence="10">
    <location>
        <begin position="129"/>
        <end position="151"/>
    </location>
</feature>
<feature type="transmembrane region" description="Helical" evidence="10">
    <location>
        <begin position="173"/>
        <end position="206"/>
    </location>
</feature>
<dbReference type="KEGG" id="gmw:113511779"/>
<evidence type="ECO:0000313" key="14">
    <source>
        <dbReference type="RefSeq" id="XP_052752785.1"/>
    </source>
</evidence>
<reference evidence="11" key="1">
    <citation type="submission" date="2019-02" db="EMBL/GenBank/DDBJ databases">
        <title>Identification of putative chemosensory receptor genes from the antennae of the great wax moth, Galleria mellonella.</title>
        <authorList>
            <person name="Liu S."/>
        </authorList>
    </citation>
    <scope>NUCLEOTIDE SEQUENCE</scope>
    <source>
        <strain evidence="11">HF</strain>
    </source>
</reference>
<evidence type="ECO:0000256" key="8">
    <source>
        <dbReference type="ARBA" id="ARBA00023170"/>
    </source>
</evidence>
<evidence type="ECO:0000256" key="1">
    <source>
        <dbReference type="ARBA" id="ARBA00004651"/>
    </source>
</evidence>
<evidence type="ECO:0000256" key="7">
    <source>
        <dbReference type="ARBA" id="ARBA00023136"/>
    </source>
</evidence>
<keyword evidence="7 10" id="KW-0472">Membrane</keyword>
<keyword evidence="12" id="KW-1185">Reference proteome</keyword>
<keyword evidence="5 10" id="KW-0552">Olfaction</keyword>
<protein>
    <recommendedName>
        <fullName evidence="10">Odorant receptor</fullName>
    </recommendedName>
</protein>
<comment type="similarity">
    <text evidence="10">Belongs to the insect chemoreceptor superfamily. Heteromeric odorant receptor channel (TC 1.A.69) family.</text>
</comment>
<evidence type="ECO:0000256" key="2">
    <source>
        <dbReference type="ARBA" id="ARBA00022475"/>
    </source>
</evidence>
<evidence type="ECO:0000256" key="4">
    <source>
        <dbReference type="ARBA" id="ARBA00022692"/>
    </source>
</evidence>
<organism evidence="12 13">
    <name type="scientific">Galleria mellonella</name>
    <name type="common">Greater wax moth</name>
    <dbReference type="NCBI Taxonomy" id="7137"/>
    <lineage>
        <taxon>Eukaryota</taxon>
        <taxon>Metazoa</taxon>
        <taxon>Ecdysozoa</taxon>
        <taxon>Arthropoda</taxon>
        <taxon>Hexapoda</taxon>
        <taxon>Insecta</taxon>
        <taxon>Pterygota</taxon>
        <taxon>Neoptera</taxon>
        <taxon>Endopterygota</taxon>
        <taxon>Lepidoptera</taxon>
        <taxon>Glossata</taxon>
        <taxon>Ditrysia</taxon>
        <taxon>Pyraloidea</taxon>
        <taxon>Pyralidae</taxon>
        <taxon>Galleriinae</taxon>
        <taxon>Galleria</taxon>
    </lineage>
</organism>
<comment type="caution">
    <text evidence="10">Lacks conserved residue(s) required for the propagation of feature annotation.</text>
</comment>
<keyword evidence="3 10" id="KW-0716">Sensory transduction</keyword>
<dbReference type="PANTHER" id="PTHR21137">
    <property type="entry name" value="ODORANT RECEPTOR"/>
    <property type="match status" value="1"/>
</dbReference>
<dbReference type="GO" id="GO:0004984">
    <property type="term" value="F:olfactory receptor activity"/>
    <property type="evidence" value="ECO:0007669"/>
    <property type="project" value="InterPro"/>
</dbReference>
<dbReference type="RefSeq" id="XP_052752787.1">
    <property type="nucleotide sequence ID" value="XM_052896827.1"/>
</dbReference>
<dbReference type="GO" id="GO:0005549">
    <property type="term" value="F:odorant binding"/>
    <property type="evidence" value="ECO:0007669"/>
    <property type="project" value="InterPro"/>
</dbReference>
<keyword evidence="8 10" id="KW-0675">Receptor</keyword>
<dbReference type="GO" id="GO:0007165">
    <property type="term" value="P:signal transduction"/>
    <property type="evidence" value="ECO:0007669"/>
    <property type="project" value="UniProtKB-KW"/>
</dbReference>
<evidence type="ECO:0000256" key="10">
    <source>
        <dbReference type="RuleBase" id="RU351113"/>
    </source>
</evidence>
<evidence type="ECO:0000256" key="5">
    <source>
        <dbReference type="ARBA" id="ARBA00022725"/>
    </source>
</evidence>
<dbReference type="RefSeq" id="XP_052752801.1">
    <property type="nucleotide sequence ID" value="XM_052896841.1"/>
</dbReference>
<name>A0A6J3C7N5_GALME</name>
<keyword evidence="4 10" id="KW-0812">Transmembrane</keyword>
<feature type="transmembrane region" description="Helical" evidence="10">
    <location>
        <begin position="274"/>
        <end position="297"/>
    </location>
</feature>
<dbReference type="GeneID" id="113511779"/>
<proteinExistence type="evidence at transcript level"/>